<dbReference type="AlphaFoldDB" id="A0A165A492"/>
<keyword evidence="5" id="KW-1185">Reference proteome</keyword>
<dbReference type="EMBL" id="LRGB01000642">
    <property type="protein sequence ID" value="KZS17160.1"/>
    <property type="molecule type" value="Genomic_DNA"/>
</dbReference>
<evidence type="ECO:0000313" key="4">
    <source>
        <dbReference type="EMBL" id="KZS17160.1"/>
    </source>
</evidence>
<organism evidence="4 5">
    <name type="scientific">Daphnia magna</name>
    <dbReference type="NCBI Taxonomy" id="35525"/>
    <lineage>
        <taxon>Eukaryota</taxon>
        <taxon>Metazoa</taxon>
        <taxon>Ecdysozoa</taxon>
        <taxon>Arthropoda</taxon>
        <taxon>Crustacea</taxon>
        <taxon>Branchiopoda</taxon>
        <taxon>Diplostraca</taxon>
        <taxon>Cladocera</taxon>
        <taxon>Anomopoda</taxon>
        <taxon>Daphniidae</taxon>
        <taxon>Daphnia</taxon>
    </lineage>
</organism>
<protein>
    <submittedName>
        <fullName evidence="4">Putative GRAM domain-containing protein 4</fullName>
    </submittedName>
</protein>
<evidence type="ECO:0000256" key="2">
    <source>
        <dbReference type="SAM" id="Phobius"/>
    </source>
</evidence>
<reference evidence="4 5" key="1">
    <citation type="submission" date="2016-03" db="EMBL/GenBank/DDBJ databases">
        <title>EvidentialGene: Evidence-directed Construction of Genes on Genomes.</title>
        <authorList>
            <person name="Gilbert D.G."/>
            <person name="Choi J.-H."/>
            <person name="Mockaitis K."/>
            <person name="Colbourne J."/>
            <person name="Pfrender M."/>
        </authorList>
    </citation>
    <scope>NUCLEOTIDE SEQUENCE [LARGE SCALE GENOMIC DNA]</scope>
    <source>
        <strain evidence="4 5">Xinb3</strain>
        <tissue evidence="4">Complete organism</tissue>
    </source>
</reference>
<dbReference type="CDD" id="cd13221">
    <property type="entry name" value="PH-GRAM_GRAMDC4"/>
    <property type="match status" value="1"/>
</dbReference>
<dbReference type="Pfam" id="PF02893">
    <property type="entry name" value="GRAM"/>
    <property type="match status" value="1"/>
</dbReference>
<name>A0A165A492_9CRUS</name>
<feature type="compositionally biased region" description="Basic and acidic residues" evidence="1">
    <location>
        <begin position="264"/>
        <end position="276"/>
    </location>
</feature>
<dbReference type="Gene3D" id="2.30.29.30">
    <property type="entry name" value="Pleckstrin-homology domain (PH domain)/Phosphotyrosine-binding domain (PTB)"/>
    <property type="match status" value="1"/>
</dbReference>
<comment type="caution">
    <text evidence="4">The sequence shown here is derived from an EMBL/GenBank/DDBJ whole genome shotgun (WGS) entry which is preliminary data.</text>
</comment>
<keyword evidence="2" id="KW-1133">Transmembrane helix</keyword>
<feature type="transmembrane region" description="Helical" evidence="2">
    <location>
        <begin position="506"/>
        <end position="523"/>
    </location>
</feature>
<evidence type="ECO:0000256" key="1">
    <source>
        <dbReference type="SAM" id="MobiDB-lite"/>
    </source>
</evidence>
<dbReference type="InterPro" id="IPR011993">
    <property type="entry name" value="PH-like_dom_sf"/>
</dbReference>
<feature type="region of interest" description="Disordered" evidence="1">
    <location>
        <begin position="151"/>
        <end position="317"/>
    </location>
</feature>
<dbReference type="GO" id="GO:0006915">
    <property type="term" value="P:apoptotic process"/>
    <property type="evidence" value="ECO:0007669"/>
    <property type="project" value="InterPro"/>
</dbReference>
<feature type="compositionally biased region" description="Basic residues" evidence="1">
    <location>
        <begin position="224"/>
        <end position="234"/>
    </location>
</feature>
<evidence type="ECO:0000313" key="5">
    <source>
        <dbReference type="Proteomes" id="UP000076858"/>
    </source>
</evidence>
<feature type="compositionally biased region" description="Basic residues" evidence="1">
    <location>
        <begin position="254"/>
        <end position="263"/>
    </location>
</feature>
<sequence length="726" mass="80379">MSLKGIRSRLRQTQGSVCDSDQGSPSRSSSFFQQLATFLGPEESSSLTKRSYPQEVFPILPISGLFIIICLSAAKSLYSFYDEIPKSTFMYVSIYFSAHALPNVSTTRGVHTAKQDDAANSGGTNFEDHLLSLVMAKGKLPSAVTETDLAGTISSHSDSSEHNTNEQTNSQQQIKLSQANASPTSQGKAAARKLVRDTSVDLTGSDRDTDKEGSLTDDGAPRRPVAHSMRRRAIHSANSDTVQPMNSSPTQTPRRNRFARRDKRRSERSISLDRSVRSASIPPMLDKDDESTLTIGNDELPTSKDVAGSGDTSSRLPHHRIAAWARELMEDLQSIEDETDQGHSGSTKESNGDDLGDSLSVKRLKKNIMRFGRITSAISSSCDSIQSIRQWQSPTASILFLLVTSYAIWHGMFLVLVVAASLWKLTMNYLTSRGWLRHFGWAIGGDHGDADETSGEGNKSSSSVIESLSVVLQVARKVQNQLGNVCDAAEKIKNLLMWRHEASRRLYLILWLALPATLLVPAAHLSTFLGFYLLFKMMVVDYIFLKFPRLRAKYDTSSLIWQTLPTDADLEVRHKVEQGLRNAAASGANVETRTFWESFNLPPSEHPLSGWQNGLRATLVNRDKSLTSSFRSGRLFLTASYLCFERSKTQPGKNVVIPLDRIIRLEKGNQYSWIPGGGMIIEVFVQGLDRAYTFGAIMNRDDVFNSIRDAAEELGCVWREDKSGSS</sequence>
<feature type="compositionally biased region" description="Basic residues" evidence="1">
    <location>
        <begin position="1"/>
        <end position="10"/>
    </location>
</feature>
<dbReference type="Proteomes" id="UP000076858">
    <property type="component" value="Unassembled WGS sequence"/>
</dbReference>
<dbReference type="InterPro" id="IPR004182">
    <property type="entry name" value="GRAM"/>
</dbReference>
<dbReference type="PANTHER" id="PTHR37402:SF1">
    <property type="entry name" value="GRAM DOMAIN-CONTAINING PROTEIN 4"/>
    <property type="match status" value="1"/>
</dbReference>
<dbReference type="STRING" id="35525.A0A165A492"/>
<feature type="compositionally biased region" description="Low complexity" evidence="1">
    <location>
        <begin position="19"/>
        <end position="28"/>
    </location>
</feature>
<accession>A0A165A492</accession>
<dbReference type="PANTHER" id="PTHR37402">
    <property type="entry name" value="GRAM DOMAIN-CONTAINING PROTEIN 4"/>
    <property type="match status" value="1"/>
</dbReference>
<feature type="domain" description="GRAM" evidence="3">
    <location>
        <begin position="593"/>
        <end position="669"/>
    </location>
</feature>
<proteinExistence type="predicted"/>
<gene>
    <name evidence="4" type="ORF">APZ42_016712</name>
</gene>
<keyword evidence="2" id="KW-0472">Membrane</keyword>
<feature type="region of interest" description="Disordered" evidence="1">
    <location>
        <begin position="337"/>
        <end position="358"/>
    </location>
</feature>
<dbReference type="SMART" id="SM00568">
    <property type="entry name" value="GRAM"/>
    <property type="match status" value="1"/>
</dbReference>
<feature type="region of interest" description="Disordered" evidence="1">
    <location>
        <begin position="1"/>
        <end position="28"/>
    </location>
</feature>
<keyword evidence="2" id="KW-0812">Transmembrane</keyword>
<dbReference type="GO" id="GO:0034164">
    <property type="term" value="P:negative regulation of toll-like receptor 9 signaling pathway"/>
    <property type="evidence" value="ECO:0007669"/>
    <property type="project" value="TreeGrafter"/>
</dbReference>
<dbReference type="InterPro" id="IPR037845">
    <property type="entry name" value="GRAMDC4_PH-GRAM"/>
</dbReference>
<feature type="compositionally biased region" description="Polar residues" evidence="1">
    <location>
        <begin position="165"/>
        <end position="187"/>
    </location>
</feature>
<evidence type="ECO:0000259" key="3">
    <source>
        <dbReference type="SMART" id="SM00568"/>
    </source>
</evidence>
<dbReference type="OrthoDB" id="1708389at2759"/>
<feature type="compositionally biased region" description="Basic and acidic residues" evidence="1">
    <location>
        <begin position="194"/>
        <end position="214"/>
    </location>
</feature>
<feature type="transmembrane region" description="Helical" evidence="2">
    <location>
        <begin position="398"/>
        <end position="423"/>
    </location>
</feature>
<dbReference type="InterPro" id="IPR037847">
    <property type="entry name" value="GRAMDC4"/>
</dbReference>
<feature type="compositionally biased region" description="Polar residues" evidence="1">
    <location>
        <begin position="236"/>
        <end position="253"/>
    </location>
</feature>